<proteinExistence type="predicted"/>
<name>A0ABD2N9G1_9CUCU</name>
<keyword evidence="3" id="KW-0862">Zinc</keyword>
<dbReference type="Proteomes" id="UP001516400">
    <property type="component" value="Unassembled WGS sequence"/>
</dbReference>
<evidence type="ECO:0000256" key="4">
    <source>
        <dbReference type="PROSITE-ProRule" id="PRU00042"/>
    </source>
</evidence>
<dbReference type="PROSITE" id="PS50157">
    <property type="entry name" value="ZINC_FINGER_C2H2_2"/>
    <property type="match status" value="2"/>
</dbReference>
<keyword evidence="1" id="KW-0479">Metal-binding</keyword>
<gene>
    <name evidence="6" type="ORF">HHI36_020028</name>
</gene>
<dbReference type="GO" id="GO:0008270">
    <property type="term" value="F:zinc ion binding"/>
    <property type="evidence" value="ECO:0007669"/>
    <property type="project" value="UniProtKB-KW"/>
</dbReference>
<keyword evidence="2 4" id="KW-0863">Zinc-finger</keyword>
<evidence type="ECO:0000313" key="6">
    <source>
        <dbReference type="EMBL" id="KAL3275259.1"/>
    </source>
</evidence>
<dbReference type="EMBL" id="JABFTP020000083">
    <property type="protein sequence ID" value="KAL3275259.1"/>
    <property type="molecule type" value="Genomic_DNA"/>
</dbReference>
<dbReference type="AlphaFoldDB" id="A0ABD2N9G1"/>
<dbReference type="InterPro" id="IPR013087">
    <property type="entry name" value="Znf_C2H2_type"/>
</dbReference>
<reference evidence="6 7" key="1">
    <citation type="journal article" date="2021" name="BMC Biol.">
        <title>Horizontally acquired antibacterial genes associated with adaptive radiation of ladybird beetles.</title>
        <authorList>
            <person name="Li H.S."/>
            <person name="Tang X.F."/>
            <person name="Huang Y.H."/>
            <person name="Xu Z.Y."/>
            <person name="Chen M.L."/>
            <person name="Du X.Y."/>
            <person name="Qiu B.Y."/>
            <person name="Chen P.T."/>
            <person name="Zhang W."/>
            <person name="Slipinski A."/>
            <person name="Escalona H.E."/>
            <person name="Waterhouse R.M."/>
            <person name="Zwick A."/>
            <person name="Pang H."/>
        </authorList>
    </citation>
    <scope>NUCLEOTIDE SEQUENCE [LARGE SCALE GENOMIC DNA]</scope>
    <source>
        <strain evidence="6">SYSU2018</strain>
    </source>
</reference>
<feature type="domain" description="C2H2-type" evidence="5">
    <location>
        <begin position="69"/>
        <end position="97"/>
    </location>
</feature>
<sequence>MLEEHILIRRKRAKKCFKTKKISGSNTDENVDIPSLSEVFMCTKCTKTYRLKHSLVRHSRFECGQDPKYPCDKCDKRFKHKYDLKIHAKYKHSGNTSINDSLNGVMTDITNNGN</sequence>
<dbReference type="FunFam" id="3.30.160.60:FF:000446">
    <property type="entry name" value="Zinc finger protein"/>
    <property type="match status" value="1"/>
</dbReference>
<evidence type="ECO:0000256" key="2">
    <source>
        <dbReference type="ARBA" id="ARBA00022771"/>
    </source>
</evidence>
<dbReference type="SUPFAM" id="SSF57667">
    <property type="entry name" value="beta-beta-alpha zinc fingers"/>
    <property type="match status" value="1"/>
</dbReference>
<protein>
    <recommendedName>
        <fullName evidence="5">C2H2-type domain-containing protein</fullName>
    </recommendedName>
</protein>
<evidence type="ECO:0000256" key="1">
    <source>
        <dbReference type="ARBA" id="ARBA00022723"/>
    </source>
</evidence>
<comment type="caution">
    <text evidence="6">The sequence shown here is derived from an EMBL/GenBank/DDBJ whole genome shotgun (WGS) entry which is preliminary data.</text>
</comment>
<dbReference type="SMART" id="SM00355">
    <property type="entry name" value="ZnF_C2H2"/>
    <property type="match status" value="2"/>
</dbReference>
<evidence type="ECO:0000313" key="7">
    <source>
        <dbReference type="Proteomes" id="UP001516400"/>
    </source>
</evidence>
<evidence type="ECO:0000256" key="3">
    <source>
        <dbReference type="ARBA" id="ARBA00022833"/>
    </source>
</evidence>
<feature type="domain" description="C2H2-type" evidence="5">
    <location>
        <begin position="40"/>
        <end position="67"/>
    </location>
</feature>
<evidence type="ECO:0000259" key="5">
    <source>
        <dbReference type="PROSITE" id="PS50157"/>
    </source>
</evidence>
<dbReference type="PROSITE" id="PS00028">
    <property type="entry name" value="ZINC_FINGER_C2H2_1"/>
    <property type="match status" value="1"/>
</dbReference>
<keyword evidence="7" id="KW-1185">Reference proteome</keyword>
<dbReference type="GO" id="GO:0005634">
    <property type="term" value="C:nucleus"/>
    <property type="evidence" value="ECO:0007669"/>
    <property type="project" value="UniProtKB-ARBA"/>
</dbReference>
<dbReference type="Pfam" id="PF00096">
    <property type="entry name" value="zf-C2H2"/>
    <property type="match status" value="1"/>
</dbReference>
<organism evidence="6 7">
    <name type="scientific">Cryptolaemus montrouzieri</name>
    <dbReference type="NCBI Taxonomy" id="559131"/>
    <lineage>
        <taxon>Eukaryota</taxon>
        <taxon>Metazoa</taxon>
        <taxon>Ecdysozoa</taxon>
        <taxon>Arthropoda</taxon>
        <taxon>Hexapoda</taxon>
        <taxon>Insecta</taxon>
        <taxon>Pterygota</taxon>
        <taxon>Neoptera</taxon>
        <taxon>Endopterygota</taxon>
        <taxon>Coleoptera</taxon>
        <taxon>Polyphaga</taxon>
        <taxon>Cucujiformia</taxon>
        <taxon>Coccinelloidea</taxon>
        <taxon>Coccinellidae</taxon>
        <taxon>Scymninae</taxon>
        <taxon>Scymnini</taxon>
        <taxon>Cryptolaemus</taxon>
    </lineage>
</organism>
<accession>A0ABD2N9G1</accession>
<dbReference type="InterPro" id="IPR036236">
    <property type="entry name" value="Znf_C2H2_sf"/>
</dbReference>
<dbReference type="Gene3D" id="3.30.160.60">
    <property type="entry name" value="Classic Zinc Finger"/>
    <property type="match status" value="1"/>
</dbReference>